<dbReference type="KEGG" id="psl:Psta_0142"/>
<dbReference type="SUPFAM" id="SSF102114">
    <property type="entry name" value="Radical SAM enzymes"/>
    <property type="match status" value="1"/>
</dbReference>
<dbReference type="HOGENOM" id="CLU_027579_7_1_0"/>
<dbReference type="Pfam" id="PF06969">
    <property type="entry name" value="HemN_C"/>
    <property type="match status" value="1"/>
</dbReference>
<comment type="cofactor">
    <cofactor evidence="1">
        <name>[4Fe-4S] cluster</name>
        <dbReference type="ChEBI" id="CHEBI:49883"/>
    </cofactor>
</comment>
<dbReference type="GO" id="GO:0051989">
    <property type="term" value="F:coproporphyrinogen dehydrogenase activity"/>
    <property type="evidence" value="ECO:0007669"/>
    <property type="project" value="UniProtKB-EC"/>
</dbReference>
<feature type="domain" description="Radical SAM core" evidence="6">
    <location>
        <begin position="45"/>
        <end position="278"/>
    </location>
</feature>
<evidence type="ECO:0000256" key="3">
    <source>
        <dbReference type="ARBA" id="ARBA00022723"/>
    </source>
</evidence>
<dbReference type="NCBIfam" id="NF006067">
    <property type="entry name" value="PRK08208.1"/>
    <property type="match status" value="1"/>
</dbReference>
<keyword evidence="4" id="KW-0408">Iron</keyword>
<dbReference type="SFLD" id="SFLDG01082">
    <property type="entry name" value="B12-binding_domain_containing"/>
    <property type="match status" value="1"/>
</dbReference>
<dbReference type="GO" id="GO:0046872">
    <property type="term" value="F:metal ion binding"/>
    <property type="evidence" value="ECO:0007669"/>
    <property type="project" value="UniProtKB-KW"/>
</dbReference>
<proteinExistence type="predicted"/>
<dbReference type="AlphaFoldDB" id="D2R0H0"/>
<accession>D2R0H0</accession>
<name>D2R0H0_PIRSD</name>
<evidence type="ECO:0000259" key="6">
    <source>
        <dbReference type="PROSITE" id="PS51918"/>
    </source>
</evidence>
<dbReference type="Gene3D" id="3.20.20.70">
    <property type="entry name" value="Aldolase class I"/>
    <property type="match status" value="1"/>
</dbReference>
<dbReference type="InterPro" id="IPR007197">
    <property type="entry name" value="rSAM"/>
</dbReference>
<dbReference type="GO" id="GO:0051539">
    <property type="term" value="F:4 iron, 4 sulfur cluster binding"/>
    <property type="evidence" value="ECO:0007669"/>
    <property type="project" value="TreeGrafter"/>
</dbReference>
<keyword evidence="5" id="KW-0411">Iron-sulfur</keyword>
<sequence>MLATPPHTLLDQLHGDPYVGYAYSYPHKTAYRALEPRTLGEVWEHESRSALSLYIHIPFCEMRCGFCNLFTYSQPADDWVANYLSALGRQMEVVAEQIPAAQFAQLALGGGTPTFLQTAELAQLLEQLKRVLDVPLGNLPISVEASPATTDDEKFALLRHYGVTRLSLGIQSFDADDLGAIGRPQKHDDVTRAIERIRRAGFPILNLDLIYGGEAQTRRGWLESLRAAAQYEPEELYLYPLYVRPLTGLGSRPAKAPSDQRLERYREARDWLLANQYEQVSMRMFRRMGPCEQTTTRYACQSDGMIGLGVGARSYTRQLHYASRFAVRQKSILGIIRNYIEQSPAEMGTVAHGIELHNEEQRRRYLLLSLLQVEGLDARAYQQHFASDLWNDFPQLRGLVDHHLATFEGELLALTPAGLELSDAIGPWLYSSEIRERMEGYAWTDA</sequence>
<dbReference type="SFLD" id="SFLDS00029">
    <property type="entry name" value="Radical_SAM"/>
    <property type="match status" value="1"/>
</dbReference>
<dbReference type="GO" id="GO:0006779">
    <property type="term" value="P:porphyrin-containing compound biosynthetic process"/>
    <property type="evidence" value="ECO:0007669"/>
    <property type="project" value="TreeGrafter"/>
</dbReference>
<evidence type="ECO:0000313" key="8">
    <source>
        <dbReference type="Proteomes" id="UP000001887"/>
    </source>
</evidence>
<dbReference type="OrthoDB" id="9808022at2"/>
<dbReference type="CDD" id="cd01335">
    <property type="entry name" value="Radical_SAM"/>
    <property type="match status" value="1"/>
</dbReference>
<dbReference type="InterPro" id="IPR006638">
    <property type="entry name" value="Elp3/MiaA/NifB-like_rSAM"/>
</dbReference>
<dbReference type="EC" id="1.3.98.3" evidence="7"/>
<organism evidence="7 8">
    <name type="scientific">Pirellula staleyi (strain ATCC 27377 / DSM 6068 / ICPB 4128)</name>
    <name type="common">Pirella staleyi</name>
    <dbReference type="NCBI Taxonomy" id="530564"/>
    <lineage>
        <taxon>Bacteria</taxon>
        <taxon>Pseudomonadati</taxon>
        <taxon>Planctomycetota</taxon>
        <taxon>Planctomycetia</taxon>
        <taxon>Pirellulales</taxon>
        <taxon>Pirellulaceae</taxon>
        <taxon>Pirellula</taxon>
    </lineage>
</organism>
<dbReference type="SMART" id="SM00729">
    <property type="entry name" value="Elp3"/>
    <property type="match status" value="1"/>
</dbReference>
<evidence type="ECO:0000256" key="5">
    <source>
        <dbReference type="ARBA" id="ARBA00023014"/>
    </source>
</evidence>
<dbReference type="PROSITE" id="PS51918">
    <property type="entry name" value="RADICAL_SAM"/>
    <property type="match status" value="1"/>
</dbReference>
<dbReference type="EMBL" id="CP001848">
    <property type="protein sequence ID" value="ADB14838.1"/>
    <property type="molecule type" value="Genomic_DNA"/>
</dbReference>
<keyword evidence="8" id="KW-1185">Reference proteome</keyword>
<evidence type="ECO:0000256" key="2">
    <source>
        <dbReference type="ARBA" id="ARBA00022691"/>
    </source>
</evidence>
<dbReference type="PANTHER" id="PTHR13932">
    <property type="entry name" value="COPROPORPHYRINIGEN III OXIDASE"/>
    <property type="match status" value="1"/>
</dbReference>
<dbReference type="PANTHER" id="PTHR13932:SF5">
    <property type="entry name" value="RADICAL S-ADENOSYL METHIONINE DOMAIN-CONTAINING PROTEIN 1, MITOCHONDRIAL"/>
    <property type="match status" value="1"/>
</dbReference>
<keyword evidence="3" id="KW-0479">Metal-binding</keyword>
<keyword evidence="7" id="KW-0560">Oxidoreductase</keyword>
<dbReference type="InterPro" id="IPR010723">
    <property type="entry name" value="HemN_C"/>
</dbReference>
<dbReference type="InterPro" id="IPR013785">
    <property type="entry name" value="Aldolase_TIM"/>
</dbReference>
<evidence type="ECO:0000256" key="1">
    <source>
        <dbReference type="ARBA" id="ARBA00001966"/>
    </source>
</evidence>
<dbReference type="InterPro" id="IPR058240">
    <property type="entry name" value="rSAM_sf"/>
</dbReference>
<dbReference type="eggNOG" id="COG0635">
    <property type="taxonomic scope" value="Bacteria"/>
</dbReference>
<dbReference type="STRING" id="530564.Psta_0142"/>
<dbReference type="GO" id="GO:0005737">
    <property type="term" value="C:cytoplasm"/>
    <property type="evidence" value="ECO:0007669"/>
    <property type="project" value="TreeGrafter"/>
</dbReference>
<dbReference type="InterPro" id="IPR034505">
    <property type="entry name" value="Coproporphyrinogen-III_oxidase"/>
</dbReference>
<gene>
    <name evidence="7" type="ordered locus">Psta_0142</name>
</gene>
<evidence type="ECO:0000313" key="7">
    <source>
        <dbReference type="EMBL" id="ADB14838.1"/>
    </source>
</evidence>
<protein>
    <submittedName>
        <fullName evidence="7">Coproporphyrinogen dehydrogenase</fullName>
        <ecNumber evidence="7">1.3.98.3</ecNumber>
    </submittedName>
</protein>
<reference evidence="7 8" key="1">
    <citation type="journal article" date="2009" name="Stand. Genomic Sci.">
        <title>Complete genome sequence of Pirellula staleyi type strain (ATCC 27377).</title>
        <authorList>
            <person name="Clum A."/>
            <person name="Tindall B.J."/>
            <person name="Sikorski J."/>
            <person name="Ivanova N."/>
            <person name="Mavrommatis K."/>
            <person name="Lucas S."/>
            <person name="Glavina del Rio T."/>
            <person name="Nolan M."/>
            <person name="Chen F."/>
            <person name="Tice H."/>
            <person name="Pitluck S."/>
            <person name="Cheng J.F."/>
            <person name="Chertkov O."/>
            <person name="Brettin T."/>
            <person name="Han C."/>
            <person name="Detter J.C."/>
            <person name="Kuske C."/>
            <person name="Bruce D."/>
            <person name="Goodwin L."/>
            <person name="Ovchinikova G."/>
            <person name="Pati A."/>
            <person name="Mikhailova N."/>
            <person name="Chen A."/>
            <person name="Palaniappan K."/>
            <person name="Land M."/>
            <person name="Hauser L."/>
            <person name="Chang Y.J."/>
            <person name="Jeffries C.D."/>
            <person name="Chain P."/>
            <person name="Rohde M."/>
            <person name="Goker M."/>
            <person name="Bristow J."/>
            <person name="Eisen J.A."/>
            <person name="Markowitz V."/>
            <person name="Hugenholtz P."/>
            <person name="Kyrpides N.C."/>
            <person name="Klenk H.P."/>
            <person name="Lapidus A."/>
        </authorList>
    </citation>
    <scope>NUCLEOTIDE SEQUENCE [LARGE SCALE GENOMIC DNA]</scope>
    <source>
        <strain evidence="8">ATCC 27377 / DSM 6068 / ICPB 4128</strain>
    </source>
</reference>
<evidence type="ECO:0000256" key="4">
    <source>
        <dbReference type="ARBA" id="ARBA00023004"/>
    </source>
</evidence>
<dbReference type="SFLD" id="SFLDG01065">
    <property type="entry name" value="anaerobic_coproporphyrinogen-I"/>
    <property type="match status" value="1"/>
</dbReference>
<keyword evidence="2" id="KW-0949">S-adenosyl-L-methionine</keyword>
<dbReference type="Proteomes" id="UP000001887">
    <property type="component" value="Chromosome"/>
</dbReference>
<dbReference type="Pfam" id="PF04055">
    <property type="entry name" value="Radical_SAM"/>
    <property type="match status" value="1"/>
</dbReference>